<evidence type="ECO:0000256" key="3">
    <source>
        <dbReference type="ARBA" id="ARBA00022989"/>
    </source>
</evidence>
<evidence type="ECO:0000256" key="6">
    <source>
        <dbReference type="SAM" id="Phobius"/>
    </source>
</evidence>
<evidence type="ECO:0000256" key="5">
    <source>
        <dbReference type="ARBA" id="ARBA00025797"/>
    </source>
</evidence>
<accession>A0A0D2WJC7</accession>
<feature type="transmembrane region" description="Helical" evidence="6">
    <location>
        <begin position="99"/>
        <end position="124"/>
    </location>
</feature>
<evidence type="ECO:0000259" key="7">
    <source>
        <dbReference type="Pfam" id="PF09335"/>
    </source>
</evidence>
<feature type="transmembrane region" description="Helical" evidence="6">
    <location>
        <begin position="186"/>
        <end position="203"/>
    </location>
</feature>
<dbReference type="PANTHER" id="PTHR43220:SF18">
    <property type="entry name" value="TRANSMEMBRANE PROTEIN 41B"/>
    <property type="match status" value="1"/>
</dbReference>
<comment type="subcellular location">
    <subcellularLocation>
        <location evidence="1">Membrane</location>
        <topology evidence="1">Multi-pass membrane protein</topology>
    </subcellularLocation>
</comment>
<evidence type="ECO:0000256" key="1">
    <source>
        <dbReference type="ARBA" id="ARBA00004141"/>
    </source>
</evidence>
<feature type="transmembrane region" description="Helical" evidence="6">
    <location>
        <begin position="250"/>
        <end position="269"/>
    </location>
</feature>
<organism evidence="8 9">
    <name type="scientific">Capsaspora owczarzaki (strain ATCC 30864)</name>
    <dbReference type="NCBI Taxonomy" id="595528"/>
    <lineage>
        <taxon>Eukaryota</taxon>
        <taxon>Filasterea</taxon>
        <taxon>Capsaspora</taxon>
    </lineage>
</organism>
<proteinExistence type="inferred from homology"/>
<dbReference type="GO" id="GO:0005789">
    <property type="term" value="C:endoplasmic reticulum membrane"/>
    <property type="evidence" value="ECO:0007669"/>
    <property type="project" value="TreeGrafter"/>
</dbReference>
<keyword evidence="9" id="KW-1185">Reference proteome</keyword>
<reference evidence="9" key="1">
    <citation type="submission" date="2011-02" db="EMBL/GenBank/DDBJ databases">
        <title>The Genome Sequence of Capsaspora owczarzaki ATCC 30864.</title>
        <authorList>
            <person name="Russ C."/>
            <person name="Cuomo C."/>
            <person name="Burger G."/>
            <person name="Gray M.W."/>
            <person name="Holland P.W.H."/>
            <person name="King N."/>
            <person name="Lang F.B.F."/>
            <person name="Roger A.J."/>
            <person name="Ruiz-Trillo I."/>
            <person name="Young S.K."/>
            <person name="Zeng Q."/>
            <person name="Gargeya S."/>
            <person name="Alvarado L."/>
            <person name="Berlin A."/>
            <person name="Chapman S.B."/>
            <person name="Chen Z."/>
            <person name="Freedman E."/>
            <person name="Gellesch M."/>
            <person name="Goldberg J."/>
            <person name="Griggs A."/>
            <person name="Gujja S."/>
            <person name="Heilman E."/>
            <person name="Heiman D."/>
            <person name="Howarth C."/>
            <person name="Mehta T."/>
            <person name="Neiman D."/>
            <person name="Pearson M."/>
            <person name="Roberts A."/>
            <person name="Saif S."/>
            <person name="Shea T."/>
            <person name="Shenoy N."/>
            <person name="Sisk P."/>
            <person name="Stolte C."/>
            <person name="Sykes S."/>
            <person name="White J."/>
            <person name="Yandava C."/>
            <person name="Haas B."/>
            <person name="Nusbaum C."/>
            <person name="Birren B."/>
        </authorList>
    </citation>
    <scope>NUCLEOTIDE SEQUENCE</scope>
    <source>
        <strain evidence="9">ATCC 30864</strain>
    </source>
</reference>
<dbReference type="InParanoid" id="A0A0D2WJC7"/>
<feature type="transmembrane region" description="Helical" evidence="6">
    <location>
        <begin position="33"/>
        <end position="52"/>
    </location>
</feature>
<dbReference type="GO" id="GO:0000045">
    <property type="term" value="P:autophagosome assembly"/>
    <property type="evidence" value="ECO:0007669"/>
    <property type="project" value="TreeGrafter"/>
</dbReference>
<gene>
    <name evidence="8" type="ORF">CAOG_000931</name>
</gene>
<keyword evidence="4 6" id="KW-0472">Membrane</keyword>
<dbReference type="OrthoDB" id="3364966at2759"/>
<evidence type="ECO:0000313" key="8">
    <source>
        <dbReference type="EMBL" id="KJE89468.1"/>
    </source>
</evidence>
<dbReference type="PhylomeDB" id="A0A0D2WJC7"/>
<dbReference type="EMBL" id="KE346360">
    <property type="protein sequence ID" value="KJE89468.1"/>
    <property type="molecule type" value="Genomic_DNA"/>
</dbReference>
<dbReference type="Proteomes" id="UP000008743">
    <property type="component" value="Unassembled WGS sequence"/>
</dbReference>
<keyword evidence="3 6" id="KW-1133">Transmembrane helix</keyword>
<evidence type="ECO:0000313" key="9">
    <source>
        <dbReference type="Proteomes" id="UP000008743"/>
    </source>
</evidence>
<evidence type="ECO:0000256" key="4">
    <source>
        <dbReference type="ARBA" id="ARBA00023136"/>
    </source>
</evidence>
<sequence>MVVVTRSSSAAAAAGPIRATHTASQEPAKRRHIAMVLALVFGIAAAGLYAAYATFPELPSEQSTALRAALSWQGLVSGDKLTTVKLLSSTLQEIKKNHFAHVLALFMLTYIFLQTFAVPGSVFLSILAGTLFPFPLALALVCVCSATGASFCYLLSRQLGRQLVERAFPERLATWRAQVDRHRDNLFYYLFFLRVTPFVPNWFINAASPLIDMPLITFASSTFFGVIPLSLFHIQGGKLLNELTTTTPPLSAFLLSGGLGLIALLPTLFKNKLKERMD</sequence>
<dbReference type="Pfam" id="PF09335">
    <property type="entry name" value="VTT_dom"/>
    <property type="match status" value="1"/>
</dbReference>
<dbReference type="STRING" id="595528.A0A0D2WJC7"/>
<dbReference type="AlphaFoldDB" id="A0A0D2WJC7"/>
<comment type="similarity">
    <text evidence="5">Belongs to the TMEM41 family.</text>
</comment>
<dbReference type="InterPro" id="IPR045014">
    <property type="entry name" value="TM41A/B"/>
</dbReference>
<name>A0A0D2WJC7_CAPO3</name>
<dbReference type="InterPro" id="IPR032816">
    <property type="entry name" value="VTT_dom"/>
</dbReference>
<feature type="transmembrane region" description="Helical" evidence="6">
    <location>
        <begin position="136"/>
        <end position="156"/>
    </location>
</feature>
<feature type="domain" description="VTT" evidence="7">
    <location>
        <begin position="118"/>
        <end position="237"/>
    </location>
</feature>
<dbReference type="RefSeq" id="XP_004365802.2">
    <property type="nucleotide sequence ID" value="XM_004365745.2"/>
</dbReference>
<protein>
    <submittedName>
        <fullName evidence="8">Transmembrane protein 41B</fullName>
    </submittedName>
</protein>
<dbReference type="PANTHER" id="PTHR43220">
    <property type="match status" value="1"/>
</dbReference>
<keyword evidence="2 6" id="KW-0812">Transmembrane</keyword>
<evidence type="ECO:0000256" key="2">
    <source>
        <dbReference type="ARBA" id="ARBA00022692"/>
    </source>
</evidence>
<feature type="transmembrane region" description="Helical" evidence="6">
    <location>
        <begin position="215"/>
        <end position="234"/>
    </location>
</feature>
<dbReference type="eggNOG" id="KOG3140">
    <property type="taxonomic scope" value="Eukaryota"/>
</dbReference>